<dbReference type="GO" id="GO:0005886">
    <property type="term" value="C:plasma membrane"/>
    <property type="evidence" value="ECO:0007669"/>
    <property type="project" value="TreeGrafter"/>
</dbReference>
<accession>A0A6S7E0E0</accession>
<reference evidence="6 7" key="1">
    <citation type="submission" date="2020-04" db="EMBL/GenBank/DDBJ databases">
        <authorList>
            <person name="De Canck E."/>
        </authorList>
    </citation>
    <scope>NUCLEOTIDE SEQUENCE [LARGE SCALE GENOMIC DNA]</scope>
    <source>
        <strain evidence="5 6">LMG 1861</strain>
        <strain evidence="4 7">LMG 1873</strain>
    </source>
</reference>
<organism evidence="5 6">
    <name type="scientific">Achromobacter piechaudii</name>
    <dbReference type="NCBI Taxonomy" id="72556"/>
    <lineage>
        <taxon>Bacteria</taxon>
        <taxon>Pseudomonadati</taxon>
        <taxon>Pseudomonadota</taxon>
        <taxon>Betaproteobacteria</taxon>
        <taxon>Burkholderiales</taxon>
        <taxon>Alcaligenaceae</taxon>
        <taxon>Achromobacter</taxon>
    </lineage>
</organism>
<dbReference type="RefSeq" id="WP_039883383.1">
    <property type="nucleotide sequence ID" value="NZ_CADIJS010000002.1"/>
</dbReference>
<keyword evidence="2" id="KW-0812">Transmembrane</keyword>
<dbReference type="AlphaFoldDB" id="A0A6S7E0E0"/>
<evidence type="ECO:0000256" key="1">
    <source>
        <dbReference type="ARBA" id="ARBA00005801"/>
    </source>
</evidence>
<dbReference type="GO" id="GO:0006465">
    <property type="term" value="P:signal peptide processing"/>
    <property type="evidence" value="ECO:0007669"/>
    <property type="project" value="TreeGrafter"/>
</dbReference>
<dbReference type="InterPro" id="IPR050882">
    <property type="entry name" value="Prepilin_peptidase/N-MTase"/>
</dbReference>
<evidence type="ECO:0000313" key="7">
    <source>
        <dbReference type="Proteomes" id="UP000494116"/>
    </source>
</evidence>
<keyword evidence="2" id="KW-1133">Transmembrane helix</keyword>
<feature type="transmembrane region" description="Helical" evidence="2">
    <location>
        <begin position="33"/>
        <end position="54"/>
    </location>
</feature>
<evidence type="ECO:0000256" key="2">
    <source>
        <dbReference type="SAM" id="Phobius"/>
    </source>
</evidence>
<keyword evidence="7" id="KW-1185">Reference proteome</keyword>
<dbReference type="Proteomes" id="UP000494116">
    <property type="component" value="Unassembled WGS sequence"/>
</dbReference>
<evidence type="ECO:0000313" key="4">
    <source>
        <dbReference type="EMBL" id="CAB3702048.1"/>
    </source>
</evidence>
<proteinExistence type="inferred from homology"/>
<dbReference type="Gene3D" id="1.20.120.1220">
    <property type="match status" value="1"/>
</dbReference>
<evidence type="ECO:0000313" key="6">
    <source>
        <dbReference type="Proteomes" id="UP000494105"/>
    </source>
</evidence>
<feature type="domain" description="Prepilin type IV endopeptidase peptidase" evidence="3">
    <location>
        <begin position="10"/>
        <end position="120"/>
    </location>
</feature>
<feature type="transmembrane region" description="Helical" evidence="2">
    <location>
        <begin position="6"/>
        <end position="24"/>
    </location>
</feature>
<dbReference type="PANTHER" id="PTHR30487">
    <property type="entry name" value="TYPE 4 PREPILIN-LIKE PROTEINS LEADER PEPTIDE-PROCESSING ENZYME"/>
    <property type="match status" value="1"/>
</dbReference>
<name>A0A6S7E0E0_9BURK</name>
<dbReference type="Pfam" id="PF01478">
    <property type="entry name" value="Peptidase_A24"/>
    <property type="match status" value="1"/>
</dbReference>
<evidence type="ECO:0000313" key="5">
    <source>
        <dbReference type="EMBL" id="CAB3887163.1"/>
    </source>
</evidence>
<dbReference type="EMBL" id="CADIJS010000002">
    <property type="protein sequence ID" value="CAB3702048.1"/>
    <property type="molecule type" value="Genomic_DNA"/>
</dbReference>
<dbReference type="GO" id="GO:0004190">
    <property type="term" value="F:aspartic-type endopeptidase activity"/>
    <property type="evidence" value="ECO:0007669"/>
    <property type="project" value="InterPro"/>
</dbReference>
<dbReference type="EMBL" id="CADILD010000002">
    <property type="protein sequence ID" value="CAB3887163.1"/>
    <property type="molecule type" value="Genomic_DNA"/>
</dbReference>
<keyword evidence="2" id="KW-0472">Membrane</keyword>
<sequence length="173" mass="19096">MYPGEVLWLLLFACWNVVLIYNDLRYRRVPNTLIVLGFVAQLLWLAAAAFVPGWMYPPRFTGWLMSGAGFLAAFLFLPLWGRRLMGAGDVKAIAILGLLLGLAPLVPVLVLASLLAGLHALVYVVASHYWAVSHRLRQIPYAMYLGIGALSVVLMPLNSPLYSWCSSWCSTAS</sequence>
<feature type="transmembrane region" description="Helical" evidence="2">
    <location>
        <begin position="60"/>
        <end position="81"/>
    </location>
</feature>
<comment type="similarity">
    <text evidence="1">Belongs to the peptidase A24 family.</text>
</comment>
<feature type="transmembrane region" description="Helical" evidence="2">
    <location>
        <begin position="138"/>
        <end position="157"/>
    </location>
</feature>
<feature type="transmembrane region" description="Helical" evidence="2">
    <location>
        <begin position="93"/>
        <end position="126"/>
    </location>
</feature>
<protein>
    <recommendedName>
        <fullName evidence="3">Prepilin type IV endopeptidase peptidase domain-containing protein</fullName>
    </recommendedName>
</protein>
<dbReference type="PANTHER" id="PTHR30487:SF0">
    <property type="entry name" value="PREPILIN LEADER PEPTIDASE_N-METHYLTRANSFERASE-RELATED"/>
    <property type="match status" value="1"/>
</dbReference>
<gene>
    <name evidence="5" type="ORF">LMG1861_03583</name>
    <name evidence="4" type="ORF">LMG1873_02707</name>
</gene>
<dbReference type="Proteomes" id="UP000494105">
    <property type="component" value="Unassembled WGS sequence"/>
</dbReference>
<dbReference type="InterPro" id="IPR000045">
    <property type="entry name" value="Prepilin_IV_endopep_pep"/>
</dbReference>
<evidence type="ECO:0000259" key="3">
    <source>
        <dbReference type="Pfam" id="PF01478"/>
    </source>
</evidence>